<proteinExistence type="predicted"/>
<organism evidence="1">
    <name type="scientific">Arundo donax</name>
    <name type="common">Giant reed</name>
    <name type="synonym">Donax arundinaceus</name>
    <dbReference type="NCBI Taxonomy" id="35708"/>
    <lineage>
        <taxon>Eukaryota</taxon>
        <taxon>Viridiplantae</taxon>
        <taxon>Streptophyta</taxon>
        <taxon>Embryophyta</taxon>
        <taxon>Tracheophyta</taxon>
        <taxon>Spermatophyta</taxon>
        <taxon>Magnoliopsida</taxon>
        <taxon>Liliopsida</taxon>
        <taxon>Poales</taxon>
        <taxon>Poaceae</taxon>
        <taxon>PACMAD clade</taxon>
        <taxon>Arundinoideae</taxon>
        <taxon>Arundineae</taxon>
        <taxon>Arundo</taxon>
    </lineage>
</organism>
<dbReference type="AlphaFoldDB" id="A0A0A9I0G4"/>
<accession>A0A0A9I0G4</accession>
<sequence>MTPFNMYPEKGLMYKDR</sequence>
<protein>
    <submittedName>
        <fullName evidence="1">Uncharacterized protein</fullName>
    </submittedName>
</protein>
<evidence type="ECO:0000313" key="1">
    <source>
        <dbReference type="EMBL" id="JAE38628.1"/>
    </source>
</evidence>
<reference evidence="1" key="1">
    <citation type="submission" date="2014-09" db="EMBL/GenBank/DDBJ databases">
        <authorList>
            <person name="Magalhaes I.L.F."/>
            <person name="Oliveira U."/>
            <person name="Santos F.R."/>
            <person name="Vidigal T.H.D.A."/>
            <person name="Brescovit A.D."/>
            <person name="Santos A.J."/>
        </authorList>
    </citation>
    <scope>NUCLEOTIDE SEQUENCE</scope>
    <source>
        <tissue evidence="1">Shoot tissue taken approximately 20 cm above the soil surface</tissue>
    </source>
</reference>
<name>A0A0A9I0G4_ARUDO</name>
<dbReference type="EMBL" id="GBRH01159268">
    <property type="protein sequence ID" value="JAE38628.1"/>
    <property type="molecule type" value="Transcribed_RNA"/>
</dbReference>
<reference evidence="1" key="2">
    <citation type="journal article" date="2015" name="Data Brief">
        <title>Shoot transcriptome of the giant reed, Arundo donax.</title>
        <authorList>
            <person name="Barrero R.A."/>
            <person name="Guerrero F.D."/>
            <person name="Moolhuijzen P."/>
            <person name="Goolsby J.A."/>
            <person name="Tidwell J."/>
            <person name="Bellgard S.E."/>
            <person name="Bellgard M.I."/>
        </authorList>
    </citation>
    <scope>NUCLEOTIDE SEQUENCE</scope>
    <source>
        <tissue evidence="1">Shoot tissue taken approximately 20 cm above the soil surface</tissue>
    </source>
</reference>